<feature type="compositionally biased region" description="Basic and acidic residues" evidence="1">
    <location>
        <begin position="1"/>
        <end position="12"/>
    </location>
</feature>
<proteinExistence type="predicted"/>
<name>A0ABX2RQ00_9ACTN</name>
<accession>A0ABX2RQ00</accession>
<evidence type="ECO:0000313" key="2">
    <source>
        <dbReference type="EMBL" id="NYF58605.1"/>
    </source>
</evidence>
<evidence type="ECO:0000313" key="3">
    <source>
        <dbReference type="Proteomes" id="UP000631553"/>
    </source>
</evidence>
<sequence length="163" mass="16963">MTAGPPHEHGDVPARLPAGATGFGVRSTEPDGGLRSFRTVCHHAARRTGGGVTSCAAAGVTPSFHTAVVVRGDRAVAVLRHTVLPLVALARPRCAGDADVAFVDDATLAAALAEVSGLRVLSVAQLHTPLSRVDLTALTAEEHAQLAYWKPETLGGLLFNFWD</sequence>
<dbReference type="RefSeq" id="WP_308495165.1">
    <property type="nucleotide sequence ID" value="NZ_JACCCQ010000001.1"/>
</dbReference>
<keyword evidence="3" id="KW-1185">Reference proteome</keyword>
<feature type="region of interest" description="Disordered" evidence="1">
    <location>
        <begin position="1"/>
        <end position="30"/>
    </location>
</feature>
<dbReference type="EMBL" id="JACCCQ010000001">
    <property type="protein sequence ID" value="NYF58605.1"/>
    <property type="molecule type" value="Genomic_DNA"/>
</dbReference>
<comment type="caution">
    <text evidence="2">The sequence shown here is derived from an EMBL/GenBank/DDBJ whole genome shotgun (WGS) entry which is preliminary data.</text>
</comment>
<protein>
    <submittedName>
        <fullName evidence="2">Uncharacterized protein</fullName>
    </submittedName>
</protein>
<organism evidence="2 3">
    <name type="scientific">Micromonospora purpureochromogenes</name>
    <dbReference type="NCBI Taxonomy" id="47872"/>
    <lineage>
        <taxon>Bacteria</taxon>
        <taxon>Bacillati</taxon>
        <taxon>Actinomycetota</taxon>
        <taxon>Actinomycetes</taxon>
        <taxon>Micromonosporales</taxon>
        <taxon>Micromonosporaceae</taxon>
        <taxon>Micromonospora</taxon>
    </lineage>
</organism>
<evidence type="ECO:0000256" key="1">
    <source>
        <dbReference type="SAM" id="MobiDB-lite"/>
    </source>
</evidence>
<dbReference type="Proteomes" id="UP000631553">
    <property type="component" value="Unassembled WGS sequence"/>
</dbReference>
<reference evidence="2 3" key="1">
    <citation type="submission" date="2020-07" db="EMBL/GenBank/DDBJ databases">
        <title>Sequencing the genomes of 1000 actinobacteria strains.</title>
        <authorList>
            <person name="Klenk H.-P."/>
        </authorList>
    </citation>
    <scope>NUCLEOTIDE SEQUENCE [LARGE SCALE GENOMIC DNA]</scope>
    <source>
        <strain evidence="2 3">DSM 43814</strain>
    </source>
</reference>
<gene>
    <name evidence="2" type="ORF">HDA35_004436</name>
</gene>